<dbReference type="PANTHER" id="PTHR31126">
    <property type="entry name" value="TYROSINE-PROTEIN PHOSPHATASE"/>
    <property type="match status" value="1"/>
</dbReference>
<feature type="compositionally biased region" description="Low complexity" evidence="1">
    <location>
        <begin position="113"/>
        <end position="146"/>
    </location>
</feature>
<gene>
    <name evidence="2" type="ORF">HYH03_002817</name>
</gene>
<dbReference type="PANTHER" id="PTHR31126:SF1">
    <property type="entry name" value="TYROSINE SPECIFIC PROTEIN PHOSPHATASES DOMAIN-CONTAINING PROTEIN"/>
    <property type="match status" value="1"/>
</dbReference>
<comment type="caution">
    <text evidence="2">The sequence shown here is derived from an EMBL/GenBank/DDBJ whole genome shotgun (WGS) entry which is preliminary data.</text>
</comment>
<evidence type="ECO:0000313" key="3">
    <source>
        <dbReference type="Proteomes" id="UP000612055"/>
    </source>
</evidence>
<dbReference type="Pfam" id="PF13350">
    <property type="entry name" value="Y_phosphatase3"/>
    <property type="match status" value="2"/>
</dbReference>
<evidence type="ECO:0008006" key="4">
    <source>
        <dbReference type="Google" id="ProtNLM"/>
    </source>
</evidence>
<dbReference type="Gene3D" id="3.90.190.10">
    <property type="entry name" value="Protein tyrosine phosphatase superfamily"/>
    <property type="match status" value="2"/>
</dbReference>
<organism evidence="2 3">
    <name type="scientific">Edaphochlamys debaryana</name>
    <dbReference type="NCBI Taxonomy" id="47281"/>
    <lineage>
        <taxon>Eukaryota</taxon>
        <taxon>Viridiplantae</taxon>
        <taxon>Chlorophyta</taxon>
        <taxon>core chlorophytes</taxon>
        <taxon>Chlorophyceae</taxon>
        <taxon>CS clade</taxon>
        <taxon>Chlamydomonadales</taxon>
        <taxon>Chlamydomonadales incertae sedis</taxon>
        <taxon>Edaphochlamys</taxon>
    </lineage>
</organism>
<dbReference type="OrthoDB" id="9988524at2759"/>
<name>A0A835YDF5_9CHLO</name>
<dbReference type="EMBL" id="JAEHOE010000007">
    <property type="protein sequence ID" value="KAG2499238.1"/>
    <property type="molecule type" value="Genomic_DNA"/>
</dbReference>
<dbReference type="InterPro" id="IPR029021">
    <property type="entry name" value="Prot-tyrosine_phosphatase-like"/>
</dbReference>
<evidence type="ECO:0000313" key="2">
    <source>
        <dbReference type="EMBL" id="KAG2499238.1"/>
    </source>
</evidence>
<dbReference type="GO" id="GO:0004721">
    <property type="term" value="F:phosphoprotein phosphatase activity"/>
    <property type="evidence" value="ECO:0007669"/>
    <property type="project" value="InterPro"/>
</dbReference>
<dbReference type="Proteomes" id="UP000612055">
    <property type="component" value="Unassembled WGS sequence"/>
</dbReference>
<protein>
    <recommendedName>
        <fullName evidence="4">Tyrosine specific protein phosphatases domain-containing protein</fullName>
    </recommendedName>
</protein>
<feature type="compositionally biased region" description="Low complexity" evidence="1">
    <location>
        <begin position="156"/>
        <end position="180"/>
    </location>
</feature>
<keyword evidence="3" id="KW-1185">Reference proteome</keyword>
<evidence type="ECO:0000256" key="1">
    <source>
        <dbReference type="SAM" id="MobiDB-lite"/>
    </source>
</evidence>
<dbReference type="InterPro" id="IPR026893">
    <property type="entry name" value="Tyr/Ser_Pase_IphP-type"/>
</dbReference>
<feature type="region of interest" description="Disordered" evidence="1">
    <location>
        <begin position="100"/>
        <end position="180"/>
    </location>
</feature>
<sequence length="381" mass="41344">MAPASPATLTARLREALPNARDLHEAFPAIPPGRVIRCANPSATRPEDVDFLLGELRVRDLIDLRAREEMAEDDPGSVLMGRAVIRNYARGWLVPGQLFLKHDEPPQDPTPLSSYDPDPSASTSTSTAAPSHAVSTLSTAAAALASEGDRPEPSHDSQPPLSSSQPSGEASSRSGASRAPARPVLIRHHVSLLERGRYYMCLAGRIPATTTVQALLTNFVSKPAARALLLPYVNGGGLQLMYEMLLDSAQPEIRKVMEVLLDASEARHAVLFFCRAGKDRTGLVAAAVLAVAGASEEQIVADYTRSDAFHRVALAGLEKREELAGLDRAKFERAPPEAMRATLEYVRRRYGSFSGYLTHIGFGPEKQRRLRELLLSSDPQQ</sequence>
<proteinExistence type="predicted"/>
<reference evidence="2" key="1">
    <citation type="journal article" date="2020" name="bioRxiv">
        <title>Comparative genomics of Chlamydomonas.</title>
        <authorList>
            <person name="Craig R.J."/>
            <person name="Hasan A.R."/>
            <person name="Ness R.W."/>
            <person name="Keightley P.D."/>
        </authorList>
    </citation>
    <scope>NUCLEOTIDE SEQUENCE</scope>
    <source>
        <strain evidence="2">CCAP 11/70</strain>
    </source>
</reference>
<dbReference type="AlphaFoldDB" id="A0A835YDF5"/>
<accession>A0A835YDF5</accession>
<dbReference type="SUPFAM" id="SSF52799">
    <property type="entry name" value="(Phosphotyrosine protein) phosphatases II"/>
    <property type="match status" value="2"/>
</dbReference>